<comment type="caution">
    <text evidence="7">The sequence shown here is derived from an EMBL/GenBank/DDBJ whole genome shotgun (WGS) entry which is preliminary data.</text>
</comment>
<accession>A0A8J2UH20</accession>
<dbReference type="RefSeq" id="WP_188936179.1">
    <property type="nucleotide sequence ID" value="NZ_BMJC01000005.1"/>
</dbReference>
<protein>
    <recommendedName>
        <fullName evidence="9">Flippase</fullName>
    </recommendedName>
</protein>
<keyword evidence="4 6" id="KW-1133">Transmembrane helix</keyword>
<evidence type="ECO:0000256" key="1">
    <source>
        <dbReference type="ARBA" id="ARBA00004651"/>
    </source>
</evidence>
<evidence type="ECO:0000256" key="4">
    <source>
        <dbReference type="ARBA" id="ARBA00022989"/>
    </source>
</evidence>
<evidence type="ECO:0000313" key="7">
    <source>
        <dbReference type="EMBL" id="GGB16647.1"/>
    </source>
</evidence>
<dbReference type="Proteomes" id="UP000607559">
    <property type="component" value="Unassembled WGS sequence"/>
</dbReference>
<feature type="transmembrane region" description="Helical" evidence="6">
    <location>
        <begin position="365"/>
        <end position="386"/>
    </location>
</feature>
<proteinExistence type="predicted"/>
<dbReference type="PANTHER" id="PTHR30250">
    <property type="entry name" value="PST FAMILY PREDICTED COLANIC ACID TRANSPORTER"/>
    <property type="match status" value="1"/>
</dbReference>
<keyword evidence="2" id="KW-1003">Cell membrane</keyword>
<gene>
    <name evidence="7" type="ORF">GCM10011511_45590</name>
</gene>
<dbReference type="InterPro" id="IPR050833">
    <property type="entry name" value="Poly_Biosynth_Transport"/>
</dbReference>
<dbReference type="Pfam" id="PF13440">
    <property type="entry name" value="Polysacc_synt_3"/>
    <property type="match status" value="1"/>
</dbReference>
<comment type="subcellular location">
    <subcellularLocation>
        <location evidence="1">Cell membrane</location>
        <topology evidence="1">Multi-pass membrane protein</topology>
    </subcellularLocation>
</comment>
<name>A0A8J2UH20_9BACT</name>
<evidence type="ECO:0000256" key="3">
    <source>
        <dbReference type="ARBA" id="ARBA00022692"/>
    </source>
</evidence>
<dbReference type="GO" id="GO:0005886">
    <property type="term" value="C:plasma membrane"/>
    <property type="evidence" value="ECO:0007669"/>
    <property type="project" value="UniProtKB-SubCell"/>
</dbReference>
<feature type="transmembrane region" description="Helical" evidence="6">
    <location>
        <begin position="180"/>
        <end position="200"/>
    </location>
</feature>
<organism evidence="7 8">
    <name type="scientific">Puia dinghuensis</name>
    <dbReference type="NCBI Taxonomy" id="1792502"/>
    <lineage>
        <taxon>Bacteria</taxon>
        <taxon>Pseudomonadati</taxon>
        <taxon>Bacteroidota</taxon>
        <taxon>Chitinophagia</taxon>
        <taxon>Chitinophagales</taxon>
        <taxon>Chitinophagaceae</taxon>
        <taxon>Puia</taxon>
    </lineage>
</organism>
<feature type="transmembrane region" description="Helical" evidence="6">
    <location>
        <begin position="119"/>
        <end position="138"/>
    </location>
</feature>
<reference evidence="7" key="2">
    <citation type="submission" date="2020-09" db="EMBL/GenBank/DDBJ databases">
        <authorList>
            <person name="Sun Q."/>
            <person name="Zhou Y."/>
        </authorList>
    </citation>
    <scope>NUCLEOTIDE SEQUENCE</scope>
    <source>
        <strain evidence="7">CGMCC 1.15448</strain>
    </source>
</reference>
<evidence type="ECO:0000313" key="8">
    <source>
        <dbReference type="Proteomes" id="UP000607559"/>
    </source>
</evidence>
<feature type="transmembrane region" description="Helical" evidence="6">
    <location>
        <begin position="88"/>
        <end position="113"/>
    </location>
</feature>
<dbReference type="PANTHER" id="PTHR30250:SF11">
    <property type="entry name" value="O-ANTIGEN TRANSPORTER-RELATED"/>
    <property type="match status" value="1"/>
</dbReference>
<dbReference type="EMBL" id="BMJC01000005">
    <property type="protein sequence ID" value="GGB16647.1"/>
    <property type="molecule type" value="Genomic_DNA"/>
</dbReference>
<keyword evidence="3 6" id="KW-0812">Transmembrane</keyword>
<evidence type="ECO:0000256" key="5">
    <source>
        <dbReference type="ARBA" id="ARBA00023136"/>
    </source>
</evidence>
<evidence type="ECO:0000256" key="6">
    <source>
        <dbReference type="SAM" id="Phobius"/>
    </source>
</evidence>
<keyword evidence="5 6" id="KW-0472">Membrane</keyword>
<keyword evidence="8" id="KW-1185">Reference proteome</keyword>
<sequence>MTTSNRRYWLQSGFLSLMINFQNLLFGFGSFYLLVRMLDKHTFGIWSLFIATTTIFDSARSGMIQNALIKYLSDHTEKDHPAILSASFYLSGALMLVCIIVNISIAGYLAHIWHDNQLIGMFYAFNLVYLLQGILYQLQWVEQANLSFKGVLTSSVIRQGGFFVYIVLAFFLHWPGRLMNFIWVQAACALVALFVQYGFVRKNLILTRKIDYAWAKRLFGYGKYVFGTNISGILTGTINQMMLGALLSADAAGAFNVAIRITTLTEVPTNALGTIVFPQSSKRFASEGKGAIKYLYEKSVGTLLAILIPSLAILFFFPGFVVHVIAGSKYPETIPIIRLTVLYCLLTPFSRLFGTILDSIGKPRINFIIIILFTTVELVLTWYFIIAFGILGAVYATLTACILFFIVMQIILAQLLKINFLNTFVYAVQFYPDFYQNYIKKRSIFHS</sequence>
<evidence type="ECO:0008006" key="9">
    <source>
        <dbReference type="Google" id="ProtNLM"/>
    </source>
</evidence>
<feature type="transmembrane region" description="Helical" evidence="6">
    <location>
        <begin position="150"/>
        <end position="174"/>
    </location>
</feature>
<evidence type="ECO:0000256" key="2">
    <source>
        <dbReference type="ARBA" id="ARBA00022475"/>
    </source>
</evidence>
<dbReference type="CDD" id="cd13128">
    <property type="entry name" value="MATE_Wzx_like"/>
    <property type="match status" value="1"/>
</dbReference>
<dbReference type="AlphaFoldDB" id="A0A8J2UH20"/>
<feature type="transmembrane region" description="Helical" evidence="6">
    <location>
        <begin position="12"/>
        <end position="35"/>
    </location>
</feature>
<feature type="transmembrane region" description="Helical" evidence="6">
    <location>
        <begin position="333"/>
        <end position="353"/>
    </location>
</feature>
<reference evidence="7" key="1">
    <citation type="journal article" date="2014" name="Int. J. Syst. Evol. Microbiol.">
        <title>Complete genome sequence of Corynebacterium casei LMG S-19264T (=DSM 44701T), isolated from a smear-ripened cheese.</title>
        <authorList>
            <consortium name="US DOE Joint Genome Institute (JGI-PGF)"/>
            <person name="Walter F."/>
            <person name="Albersmeier A."/>
            <person name="Kalinowski J."/>
            <person name="Ruckert C."/>
        </authorList>
    </citation>
    <scope>NUCLEOTIDE SEQUENCE</scope>
    <source>
        <strain evidence="7">CGMCC 1.15448</strain>
    </source>
</reference>
<feature type="transmembrane region" description="Helical" evidence="6">
    <location>
        <begin position="303"/>
        <end position="327"/>
    </location>
</feature>
<feature type="transmembrane region" description="Helical" evidence="6">
    <location>
        <begin position="392"/>
        <end position="412"/>
    </location>
</feature>